<keyword evidence="1" id="KW-1133">Transmembrane helix</keyword>
<proteinExistence type="predicted"/>
<dbReference type="Proteomes" id="UP001500218">
    <property type="component" value="Unassembled WGS sequence"/>
</dbReference>
<evidence type="ECO:0000313" key="2">
    <source>
        <dbReference type="EMBL" id="GAA1789192.1"/>
    </source>
</evidence>
<gene>
    <name evidence="2" type="ORF">GCM10009682_09060</name>
</gene>
<dbReference type="EMBL" id="BAAALT010000017">
    <property type="protein sequence ID" value="GAA1789192.1"/>
    <property type="molecule type" value="Genomic_DNA"/>
</dbReference>
<feature type="transmembrane region" description="Helical" evidence="1">
    <location>
        <begin position="143"/>
        <end position="161"/>
    </location>
</feature>
<comment type="caution">
    <text evidence="2">The sequence shown here is derived from an EMBL/GenBank/DDBJ whole genome shotgun (WGS) entry which is preliminary data.</text>
</comment>
<evidence type="ECO:0000256" key="1">
    <source>
        <dbReference type="SAM" id="Phobius"/>
    </source>
</evidence>
<organism evidence="2 3">
    <name type="scientific">Luedemannella flava</name>
    <dbReference type="NCBI Taxonomy" id="349316"/>
    <lineage>
        <taxon>Bacteria</taxon>
        <taxon>Bacillati</taxon>
        <taxon>Actinomycetota</taxon>
        <taxon>Actinomycetes</taxon>
        <taxon>Micromonosporales</taxon>
        <taxon>Micromonosporaceae</taxon>
        <taxon>Luedemannella</taxon>
    </lineage>
</organism>
<reference evidence="3" key="1">
    <citation type="journal article" date="2019" name="Int. J. Syst. Evol. Microbiol.">
        <title>The Global Catalogue of Microorganisms (GCM) 10K type strain sequencing project: providing services to taxonomists for standard genome sequencing and annotation.</title>
        <authorList>
            <consortium name="The Broad Institute Genomics Platform"/>
            <consortium name="The Broad Institute Genome Sequencing Center for Infectious Disease"/>
            <person name="Wu L."/>
            <person name="Ma J."/>
        </authorList>
    </citation>
    <scope>NUCLEOTIDE SEQUENCE [LARGE SCALE GENOMIC DNA]</scope>
    <source>
        <strain evidence="3">JCM 13250</strain>
    </source>
</reference>
<name>A0ABP4XUR7_9ACTN</name>
<keyword evidence="1" id="KW-0812">Transmembrane</keyword>
<keyword evidence="1" id="KW-0472">Membrane</keyword>
<feature type="transmembrane region" description="Helical" evidence="1">
    <location>
        <begin position="53"/>
        <end position="75"/>
    </location>
</feature>
<protein>
    <recommendedName>
        <fullName evidence="4">Signal transduction histidine kinase</fullName>
    </recommendedName>
</protein>
<evidence type="ECO:0000313" key="3">
    <source>
        <dbReference type="Proteomes" id="UP001500218"/>
    </source>
</evidence>
<feature type="transmembrane region" description="Helical" evidence="1">
    <location>
        <begin position="87"/>
        <end position="110"/>
    </location>
</feature>
<keyword evidence="3" id="KW-1185">Reference proteome</keyword>
<accession>A0ABP4XUR7</accession>
<sequence>MTTDARPAAGYGHGYARGTALAAIIVAAVWHVLNNLSGTIVYRDEYRTPWPQLPHVLVPLAAWVVIAALIGLATADLLRRPHDTPQLSAPAAPVLVGVALLLAATLVVSSSACPKITFLSGNWAWTAFGWPAMLLLWRSPIGWLLGALGVNAVAVIVAIWLTRDVDRVDAARLVITLYGATAIQMGLFAGCRFMQRVAARAAAARAASAELETRKLVAEQIHEARQERYHEIGHSMGEILGGLADGSSDPGDSDVRRRSAVAAARLRRLIAERDDTDSPLLHELRACADIAERRGLVVGLEVVGRLPDLPVVVRRALTEAPIHLMAVAATDCRITIIAMPDEVEVSAVADIAVGMRIDESAGTGSGGATGVTVSWSRDEEAVWVRTTWCAR</sequence>
<dbReference type="RefSeq" id="WP_344126533.1">
    <property type="nucleotide sequence ID" value="NZ_BAAALT010000017.1"/>
</dbReference>
<evidence type="ECO:0008006" key="4">
    <source>
        <dbReference type="Google" id="ProtNLM"/>
    </source>
</evidence>
<feature type="transmembrane region" description="Helical" evidence="1">
    <location>
        <begin position="116"/>
        <end position="136"/>
    </location>
</feature>
<feature type="transmembrane region" description="Helical" evidence="1">
    <location>
        <begin position="173"/>
        <end position="191"/>
    </location>
</feature>
<feature type="transmembrane region" description="Helical" evidence="1">
    <location>
        <begin position="15"/>
        <end position="33"/>
    </location>
</feature>